<dbReference type="InterPro" id="IPR026055">
    <property type="entry name" value="FAR"/>
</dbReference>
<sequence length="121" mass="13928">MNLLHKAFVKRYDVAFGINTYGALHVLNFAKKCIKLKVHLHASTAYVSSEKGGNILESPLHMEDMPKGTTRLDINAEKEVAEEYLDRLRVQGDTNEEITSTMKDLDFKRFLRILQNMLKFL</sequence>
<dbReference type="GO" id="GO:0080019">
    <property type="term" value="F:alcohol-forming very long-chain fatty acyl-CoA reductase activity"/>
    <property type="evidence" value="ECO:0007669"/>
    <property type="project" value="InterPro"/>
</dbReference>
<proteinExistence type="inferred from homology"/>
<keyword evidence="4" id="KW-1185">Reference proteome</keyword>
<evidence type="ECO:0000256" key="1">
    <source>
        <dbReference type="RuleBase" id="RU363097"/>
    </source>
</evidence>
<organism evidence="3 4">
    <name type="scientific">Quercus lobata</name>
    <name type="common">Valley oak</name>
    <dbReference type="NCBI Taxonomy" id="97700"/>
    <lineage>
        <taxon>Eukaryota</taxon>
        <taxon>Viridiplantae</taxon>
        <taxon>Streptophyta</taxon>
        <taxon>Embryophyta</taxon>
        <taxon>Tracheophyta</taxon>
        <taxon>Spermatophyta</taxon>
        <taxon>Magnoliopsida</taxon>
        <taxon>eudicotyledons</taxon>
        <taxon>Gunneridae</taxon>
        <taxon>Pentapetalae</taxon>
        <taxon>rosids</taxon>
        <taxon>fabids</taxon>
        <taxon>Fagales</taxon>
        <taxon>Fagaceae</taxon>
        <taxon>Quercus</taxon>
    </lineage>
</organism>
<dbReference type="Pfam" id="PF07993">
    <property type="entry name" value="NAD_binding_4"/>
    <property type="match status" value="1"/>
</dbReference>
<dbReference type="EnsemblPlants" id="QL10p053617:mrna">
    <property type="protein sequence ID" value="QL10p053617:mrna"/>
    <property type="gene ID" value="QL10p053617"/>
</dbReference>
<dbReference type="InterPro" id="IPR013120">
    <property type="entry name" value="FAR_NAD-bd"/>
</dbReference>
<dbReference type="PANTHER" id="PTHR11011:SF99">
    <property type="entry name" value="FATTY ACYL-COA REDUCTASE 3"/>
    <property type="match status" value="1"/>
</dbReference>
<evidence type="ECO:0000313" key="4">
    <source>
        <dbReference type="Proteomes" id="UP000594261"/>
    </source>
</evidence>
<feature type="domain" description="Thioester reductase (TE)" evidence="2">
    <location>
        <begin position="8"/>
        <end position="84"/>
    </location>
</feature>
<dbReference type="Gramene" id="QL10p053617:mrna">
    <property type="protein sequence ID" value="QL10p053617:mrna"/>
    <property type="gene ID" value="QL10p053617"/>
</dbReference>
<comment type="function">
    <text evidence="1">Catalyzes the reduction of fatty acyl-CoA to fatty alcohols.</text>
</comment>
<keyword evidence="1" id="KW-0443">Lipid metabolism</keyword>
<dbReference type="EMBL" id="LRBV02000010">
    <property type="status" value="NOT_ANNOTATED_CDS"/>
    <property type="molecule type" value="Genomic_DNA"/>
</dbReference>
<dbReference type="Proteomes" id="UP000594261">
    <property type="component" value="Chromosome 10"/>
</dbReference>
<dbReference type="GO" id="GO:0102965">
    <property type="term" value="F:alcohol-forming long-chain fatty acyl-CoA reductase activity"/>
    <property type="evidence" value="ECO:0007669"/>
    <property type="project" value="UniProtKB-EC"/>
</dbReference>
<keyword evidence="1" id="KW-0521">NADP</keyword>
<dbReference type="Gene3D" id="3.40.50.720">
    <property type="entry name" value="NAD(P)-binding Rossmann-like Domain"/>
    <property type="match status" value="1"/>
</dbReference>
<reference evidence="3 4" key="1">
    <citation type="journal article" date="2016" name="G3 (Bethesda)">
        <title>First Draft Assembly and Annotation of the Genome of a California Endemic Oak Quercus lobata Nee (Fagaceae).</title>
        <authorList>
            <person name="Sork V.L."/>
            <person name="Fitz-Gibbon S.T."/>
            <person name="Puiu D."/>
            <person name="Crepeau M."/>
            <person name="Gugger P.F."/>
            <person name="Sherman R."/>
            <person name="Stevens K."/>
            <person name="Langley C.H."/>
            <person name="Pellegrini M."/>
            <person name="Salzberg S.L."/>
        </authorList>
    </citation>
    <scope>NUCLEOTIDE SEQUENCE [LARGE SCALE GENOMIC DNA]</scope>
    <source>
        <strain evidence="3 4">cv. SW786</strain>
    </source>
</reference>
<comment type="catalytic activity">
    <reaction evidence="1">
        <text>a long-chain fatty acyl-CoA + 2 NADPH + 2 H(+) = a long-chain primary fatty alcohol + 2 NADP(+) + CoA</text>
        <dbReference type="Rhea" id="RHEA:52716"/>
        <dbReference type="ChEBI" id="CHEBI:15378"/>
        <dbReference type="ChEBI" id="CHEBI:57287"/>
        <dbReference type="ChEBI" id="CHEBI:57783"/>
        <dbReference type="ChEBI" id="CHEBI:58349"/>
        <dbReference type="ChEBI" id="CHEBI:77396"/>
        <dbReference type="ChEBI" id="CHEBI:83139"/>
        <dbReference type="EC" id="1.2.1.84"/>
    </reaction>
</comment>
<dbReference type="EC" id="1.2.1.84" evidence="1"/>
<name>A0A7N2RCK1_QUELO</name>
<accession>A0A7N2RCK1</accession>
<comment type="similarity">
    <text evidence="1">Belongs to the fatty acyl-CoA reductase family.</text>
</comment>
<protein>
    <recommendedName>
        <fullName evidence="1">Fatty acyl-CoA reductase</fullName>
        <ecNumber evidence="1">1.2.1.84</ecNumber>
    </recommendedName>
</protein>
<dbReference type="AlphaFoldDB" id="A0A7N2RCK1"/>
<dbReference type="InParanoid" id="A0A7N2RCK1"/>
<evidence type="ECO:0000259" key="2">
    <source>
        <dbReference type="Pfam" id="PF07993"/>
    </source>
</evidence>
<evidence type="ECO:0000313" key="3">
    <source>
        <dbReference type="EnsemblPlants" id="QL10p053617:mrna"/>
    </source>
</evidence>
<dbReference type="PANTHER" id="PTHR11011">
    <property type="entry name" value="MALE STERILITY PROTEIN 2-RELATED"/>
    <property type="match status" value="1"/>
</dbReference>
<dbReference type="GO" id="GO:0035336">
    <property type="term" value="P:long-chain fatty-acyl-CoA metabolic process"/>
    <property type="evidence" value="ECO:0007669"/>
    <property type="project" value="TreeGrafter"/>
</dbReference>
<keyword evidence="1" id="KW-0560">Oxidoreductase</keyword>
<keyword evidence="1" id="KW-0444">Lipid biosynthesis</keyword>
<dbReference type="GO" id="GO:0010345">
    <property type="term" value="P:suberin biosynthetic process"/>
    <property type="evidence" value="ECO:0007669"/>
    <property type="project" value="TreeGrafter"/>
</dbReference>
<reference evidence="3" key="2">
    <citation type="submission" date="2021-01" db="UniProtKB">
        <authorList>
            <consortium name="EnsemblPlants"/>
        </authorList>
    </citation>
    <scope>IDENTIFICATION</scope>
</reference>